<feature type="compositionally biased region" description="Pro residues" evidence="1">
    <location>
        <begin position="93"/>
        <end position="103"/>
    </location>
</feature>
<reference evidence="2" key="1">
    <citation type="submission" date="2020-03" db="EMBL/GenBank/DDBJ databases">
        <authorList>
            <person name="Weist P."/>
        </authorList>
    </citation>
    <scope>NUCLEOTIDE SEQUENCE</scope>
</reference>
<keyword evidence="3" id="KW-1185">Reference proteome</keyword>
<evidence type="ECO:0000256" key="1">
    <source>
        <dbReference type="SAM" id="MobiDB-lite"/>
    </source>
</evidence>
<dbReference type="EMBL" id="CADEAL010000618">
    <property type="protein sequence ID" value="CAB1422889.1"/>
    <property type="molecule type" value="Genomic_DNA"/>
</dbReference>
<proteinExistence type="predicted"/>
<comment type="caution">
    <text evidence="2">The sequence shown here is derived from an EMBL/GenBank/DDBJ whole genome shotgun (WGS) entry which is preliminary data.</text>
</comment>
<dbReference type="AlphaFoldDB" id="A0A9N7U126"/>
<gene>
    <name evidence="2" type="ORF">PLEPLA_LOCUS10807</name>
</gene>
<protein>
    <submittedName>
        <fullName evidence="2">Uncharacterized protein</fullName>
    </submittedName>
</protein>
<feature type="region of interest" description="Disordered" evidence="1">
    <location>
        <begin position="273"/>
        <end position="293"/>
    </location>
</feature>
<organism evidence="2 3">
    <name type="scientific">Pleuronectes platessa</name>
    <name type="common">European plaice</name>
    <dbReference type="NCBI Taxonomy" id="8262"/>
    <lineage>
        <taxon>Eukaryota</taxon>
        <taxon>Metazoa</taxon>
        <taxon>Chordata</taxon>
        <taxon>Craniata</taxon>
        <taxon>Vertebrata</taxon>
        <taxon>Euteleostomi</taxon>
        <taxon>Actinopterygii</taxon>
        <taxon>Neopterygii</taxon>
        <taxon>Teleostei</taxon>
        <taxon>Neoteleostei</taxon>
        <taxon>Acanthomorphata</taxon>
        <taxon>Carangaria</taxon>
        <taxon>Pleuronectiformes</taxon>
        <taxon>Pleuronectoidei</taxon>
        <taxon>Pleuronectidae</taxon>
        <taxon>Pleuronectes</taxon>
    </lineage>
</organism>
<evidence type="ECO:0000313" key="2">
    <source>
        <dbReference type="EMBL" id="CAB1422889.1"/>
    </source>
</evidence>
<evidence type="ECO:0000313" key="3">
    <source>
        <dbReference type="Proteomes" id="UP001153269"/>
    </source>
</evidence>
<name>A0A9N7U126_PLEPL</name>
<feature type="region of interest" description="Disordered" evidence="1">
    <location>
        <begin position="83"/>
        <end position="107"/>
    </location>
</feature>
<dbReference type="Proteomes" id="UP001153269">
    <property type="component" value="Unassembled WGS sequence"/>
</dbReference>
<accession>A0A9N7U126</accession>
<sequence>MVAAASCSRAGSPPPAVVSLSGSLPRFCILLLLTCLPAFLFSISCSPAPAPIPPFVYPPASCPLPRPLVLFCRRLCLLHPPSTHSPLRHPTPTQMPPPSPQSPPRSYGLSPLDRGTTLCSLHESGLLLWSRQRPSNHRQFLFHLARPLGGPLPADFRLDAGGLSPSQRLGRAATTGRRAPMARHTYAFPSPLATEYIYAMYVARRTFCICRFPLSHSFAIFHLMLDIFLSTSGIALGLTNSSARVSLSPPTVPDRAHERVLWVRLPDVDVGLRPSSAPGDEDRALRPSPLTIV</sequence>